<dbReference type="EMBL" id="AGNK02002494">
    <property type="status" value="NOT_ANNOTATED_CDS"/>
    <property type="molecule type" value="Genomic_DNA"/>
</dbReference>
<dbReference type="AlphaFoldDB" id="K3Y388"/>
<organism evidence="3 4">
    <name type="scientific">Setaria italica</name>
    <name type="common">Foxtail millet</name>
    <name type="synonym">Panicum italicum</name>
    <dbReference type="NCBI Taxonomy" id="4555"/>
    <lineage>
        <taxon>Eukaryota</taxon>
        <taxon>Viridiplantae</taxon>
        <taxon>Streptophyta</taxon>
        <taxon>Embryophyta</taxon>
        <taxon>Tracheophyta</taxon>
        <taxon>Spermatophyta</taxon>
        <taxon>Magnoliopsida</taxon>
        <taxon>Liliopsida</taxon>
        <taxon>Poales</taxon>
        <taxon>Poaceae</taxon>
        <taxon>PACMAD clade</taxon>
        <taxon>Panicoideae</taxon>
        <taxon>Panicodae</taxon>
        <taxon>Paniceae</taxon>
        <taxon>Cenchrinae</taxon>
        <taxon>Setaria</taxon>
    </lineage>
</organism>
<feature type="region of interest" description="Disordered" evidence="2">
    <location>
        <begin position="97"/>
        <end position="116"/>
    </location>
</feature>
<dbReference type="Gramene" id="KQL10742">
    <property type="protein sequence ID" value="KQL10742"/>
    <property type="gene ID" value="SETIT_008673mg"/>
</dbReference>
<dbReference type="EnsemblPlants" id="KQL10742">
    <property type="protein sequence ID" value="KQL10742"/>
    <property type="gene ID" value="SETIT_008673mg"/>
</dbReference>
<dbReference type="InParanoid" id="K3Y388"/>
<dbReference type="Proteomes" id="UP000004995">
    <property type="component" value="Unassembled WGS sequence"/>
</dbReference>
<feature type="compositionally biased region" description="Polar residues" evidence="2">
    <location>
        <begin position="304"/>
        <end position="313"/>
    </location>
</feature>
<sequence>MGPQIEQVVDVKEKKCSQLNSQASYILTHALSKGLYDVLDAHMDEDDDSHTSHDAHLIWITLKEMYGTGSRQESVKPVGQTGQTSLSRDISPMCNMGACQEPSQASSPPESSSSKNEIKLCLMAKKSKKKAKNGTSQKIELSSSLVKELELLNSDHASLVCKYDSLANDYTCATKSLSCVASLEKANEVLKAQLEKLTSEHMALQATHKELDCSHEKLVESYAILDIAHEVVITLVKSIQPLTHTCSCSQVKINSSCTNLCCSQASQSSIEHVFVESCDDLVAQENDELIQQVERLKKDLSELNGKSQVQPSQDNREDMVKKLDKGSTTTRLATSQNQQQQDSRKGQI</sequence>
<feature type="compositionally biased region" description="Basic and acidic residues" evidence="2">
    <location>
        <begin position="314"/>
        <end position="325"/>
    </location>
</feature>
<evidence type="ECO:0000313" key="4">
    <source>
        <dbReference type="Proteomes" id="UP000004995"/>
    </source>
</evidence>
<keyword evidence="4" id="KW-1185">Reference proteome</keyword>
<evidence type="ECO:0000256" key="1">
    <source>
        <dbReference type="SAM" id="Coils"/>
    </source>
</evidence>
<accession>K3Y388</accession>
<evidence type="ECO:0000313" key="3">
    <source>
        <dbReference type="EnsemblPlants" id="KQL10742"/>
    </source>
</evidence>
<dbReference type="eggNOG" id="ENOG502R4AP">
    <property type="taxonomic scope" value="Eukaryota"/>
</dbReference>
<feature type="coiled-coil region" evidence="1">
    <location>
        <begin position="180"/>
        <end position="207"/>
    </location>
</feature>
<dbReference type="HOGENOM" id="CLU_797879_0_0_1"/>
<protein>
    <submittedName>
        <fullName evidence="3">Uncharacterized protein</fullName>
    </submittedName>
</protein>
<feature type="compositionally biased region" description="Low complexity" evidence="2">
    <location>
        <begin position="100"/>
        <end position="114"/>
    </location>
</feature>
<feature type="region of interest" description="Disordered" evidence="2">
    <location>
        <begin position="302"/>
        <end position="348"/>
    </location>
</feature>
<reference evidence="4" key="1">
    <citation type="journal article" date="2012" name="Nat. Biotechnol.">
        <title>Reference genome sequence of the model plant Setaria.</title>
        <authorList>
            <person name="Bennetzen J.L."/>
            <person name="Schmutz J."/>
            <person name="Wang H."/>
            <person name="Percifield R."/>
            <person name="Hawkins J."/>
            <person name="Pontaroli A.C."/>
            <person name="Estep M."/>
            <person name="Feng L."/>
            <person name="Vaughn J.N."/>
            <person name="Grimwood J."/>
            <person name="Jenkins J."/>
            <person name="Barry K."/>
            <person name="Lindquist E."/>
            <person name="Hellsten U."/>
            <person name="Deshpande S."/>
            <person name="Wang X."/>
            <person name="Wu X."/>
            <person name="Mitros T."/>
            <person name="Triplett J."/>
            <person name="Yang X."/>
            <person name="Ye C.Y."/>
            <person name="Mauro-Herrera M."/>
            <person name="Wang L."/>
            <person name="Li P."/>
            <person name="Sharma M."/>
            <person name="Sharma R."/>
            <person name="Ronald P.C."/>
            <person name="Panaud O."/>
            <person name="Kellogg E.A."/>
            <person name="Brutnell T.P."/>
            <person name="Doust A.N."/>
            <person name="Tuskan G.A."/>
            <person name="Rokhsar D."/>
            <person name="Devos K.M."/>
        </authorList>
    </citation>
    <scope>NUCLEOTIDE SEQUENCE [LARGE SCALE GENOMIC DNA]</scope>
    <source>
        <strain evidence="4">cv. Yugu1</strain>
    </source>
</reference>
<keyword evidence="1" id="KW-0175">Coiled coil</keyword>
<feature type="compositionally biased region" description="Polar residues" evidence="2">
    <location>
        <begin position="326"/>
        <end position="341"/>
    </location>
</feature>
<proteinExistence type="predicted"/>
<evidence type="ECO:0000256" key="2">
    <source>
        <dbReference type="SAM" id="MobiDB-lite"/>
    </source>
</evidence>
<name>K3Y388_SETIT</name>
<reference evidence="3" key="2">
    <citation type="submission" date="2018-08" db="UniProtKB">
        <authorList>
            <consortium name="EnsemblPlants"/>
        </authorList>
    </citation>
    <scope>IDENTIFICATION</scope>
    <source>
        <strain evidence="3">Yugu1</strain>
    </source>
</reference>